<sequence length="243" mass="27336">MANWNGLDFFIFLILVLNTILGMARGATKEIISMMCLSIALIFSIRFTVPLANFFNSSPQITDVIDSPFVQNFMTAIGSGPLTTGLLNQVMYSISLLICFVGVFSLCEAALTVTGFTEFFSFPYAALNRKVGGTLGFTRGYIISLIFISIMLHIYKAGDIPGQDFISGSFFARLFKPQAQRLDNLISSQQPEKYYQLYQDQPYSAEDVYRELRKPETPTLPQQQQTQPPSQPQPQPMQQQIQY</sequence>
<evidence type="ECO:0000256" key="1">
    <source>
        <dbReference type="ARBA" id="ARBA00004141"/>
    </source>
</evidence>
<keyword evidence="3 6" id="KW-1133">Transmembrane helix</keyword>
<keyword evidence="8" id="KW-1185">Reference proteome</keyword>
<dbReference type="PANTHER" id="PTHR37306">
    <property type="entry name" value="COLICIN V PRODUCTION PROTEIN"/>
    <property type="match status" value="1"/>
</dbReference>
<dbReference type="Pfam" id="PF02674">
    <property type="entry name" value="Colicin_V"/>
    <property type="match status" value="1"/>
</dbReference>
<comment type="caution">
    <text evidence="7">The sequence shown here is derived from an EMBL/GenBank/DDBJ whole genome shotgun (WGS) entry which is preliminary data.</text>
</comment>
<organism evidence="7 8">
    <name type="scientific">Aquicella lusitana</name>
    <dbReference type="NCBI Taxonomy" id="254246"/>
    <lineage>
        <taxon>Bacteria</taxon>
        <taxon>Pseudomonadati</taxon>
        <taxon>Pseudomonadota</taxon>
        <taxon>Gammaproteobacteria</taxon>
        <taxon>Legionellales</taxon>
        <taxon>Coxiellaceae</taxon>
        <taxon>Aquicella</taxon>
    </lineage>
</organism>
<feature type="transmembrane region" description="Helical" evidence="6">
    <location>
        <begin position="136"/>
        <end position="155"/>
    </location>
</feature>
<dbReference type="InterPro" id="IPR003825">
    <property type="entry name" value="Colicin-V_CvpA"/>
</dbReference>
<evidence type="ECO:0000256" key="4">
    <source>
        <dbReference type="ARBA" id="ARBA00023136"/>
    </source>
</evidence>
<dbReference type="EMBL" id="QQAX01000024">
    <property type="protein sequence ID" value="RDI40082.1"/>
    <property type="molecule type" value="Genomic_DNA"/>
</dbReference>
<feature type="transmembrane region" description="Helical" evidence="6">
    <location>
        <begin position="6"/>
        <end position="24"/>
    </location>
</feature>
<proteinExistence type="predicted"/>
<feature type="transmembrane region" description="Helical" evidence="6">
    <location>
        <begin position="31"/>
        <end position="49"/>
    </location>
</feature>
<evidence type="ECO:0000313" key="7">
    <source>
        <dbReference type="EMBL" id="RDI40082.1"/>
    </source>
</evidence>
<feature type="region of interest" description="Disordered" evidence="5">
    <location>
        <begin position="214"/>
        <end position="243"/>
    </location>
</feature>
<dbReference type="Proteomes" id="UP000254720">
    <property type="component" value="Unassembled WGS sequence"/>
</dbReference>
<name>A0A370G8G6_9COXI</name>
<dbReference type="GO" id="GO:0016020">
    <property type="term" value="C:membrane"/>
    <property type="evidence" value="ECO:0007669"/>
    <property type="project" value="UniProtKB-SubCell"/>
</dbReference>
<keyword evidence="4 6" id="KW-0472">Membrane</keyword>
<gene>
    <name evidence="7" type="ORF">C8D86_12432</name>
</gene>
<evidence type="ECO:0000256" key="6">
    <source>
        <dbReference type="SAM" id="Phobius"/>
    </source>
</evidence>
<reference evidence="7 8" key="1">
    <citation type="submission" date="2018-07" db="EMBL/GenBank/DDBJ databases">
        <title>Genomic Encyclopedia of Type Strains, Phase IV (KMG-IV): sequencing the most valuable type-strain genomes for metagenomic binning, comparative biology and taxonomic classification.</title>
        <authorList>
            <person name="Goeker M."/>
        </authorList>
    </citation>
    <scope>NUCLEOTIDE SEQUENCE [LARGE SCALE GENOMIC DNA]</scope>
    <source>
        <strain evidence="7 8">DSM 16500</strain>
    </source>
</reference>
<comment type="subcellular location">
    <subcellularLocation>
        <location evidence="1">Membrane</location>
        <topology evidence="1">Multi-pass membrane protein</topology>
    </subcellularLocation>
</comment>
<dbReference type="RefSeq" id="WP_114835145.1">
    <property type="nucleotide sequence ID" value="NZ_LR699114.1"/>
</dbReference>
<feature type="compositionally biased region" description="Low complexity" evidence="5">
    <location>
        <begin position="217"/>
        <end position="228"/>
    </location>
</feature>
<protein>
    <submittedName>
        <fullName evidence="7">Colicin V production protein</fullName>
    </submittedName>
</protein>
<accession>A0A370G8G6</accession>
<keyword evidence="2 6" id="KW-0812">Transmembrane</keyword>
<dbReference type="OrthoDB" id="9810601at2"/>
<evidence type="ECO:0000256" key="3">
    <source>
        <dbReference type="ARBA" id="ARBA00022989"/>
    </source>
</evidence>
<feature type="transmembrane region" description="Helical" evidence="6">
    <location>
        <begin position="69"/>
        <end position="87"/>
    </location>
</feature>
<evidence type="ECO:0000256" key="5">
    <source>
        <dbReference type="SAM" id="MobiDB-lite"/>
    </source>
</evidence>
<evidence type="ECO:0000313" key="8">
    <source>
        <dbReference type="Proteomes" id="UP000254720"/>
    </source>
</evidence>
<dbReference type="GO" id="GO:0009403">
    <property type="term" value="P:toxin biosynthetic process"/>
    <property type="evidence" value="ECO:0007669"/>
    <property type="project" value="InterPro"/>
</dbReference>
<dbReference type="AlphaFoldDB" id="A0A370G8G6"/>
<evidence type="ECO:0000256" key="2">
    <source>
        <dbReference type="ARBA" id="ARBA00022692"/>
    </source>
</evidence>
<feature type="transmembrane region" description="Helical" evidence="6">
    <location>
        <begin position="94"/>
        <end position="116"/>
    </location>
</feature>
<dbReference type="PANTHER" id="PTHR37306:SF1">
    <property type="entry name" value="COLICIN V PRODUCTION PROTEIN"/>
    <property type="match status" value="1"/>
</dbReference>